<dbReference type="InterPro" id="IPR040442">
    <property type="entry name" value="Pyrv_kinase-like_dom_sf"/>
</dbReference>
<keyword evidence="6" id="KW-1185">Reference proteome</keyword>
<dbReference type="Proteomes" id="UP000553766">
    <property type="component" value="Unassembled WGS sequence"/>
</dbReference>
<keyword evidence="2" id="KW-0479">Metal-binding</keyword>
<dbReference type="Gene3D" id="3.20.20.60">
    <property type="entry name" value="Phosphoenolpyruvate-binding domains"/>
    <property type="match status" value="1"/>
</dbReference>
<dbReference type="Pfam" id="PF03328">
    <property type="entry name" value="HpcH_HpaI"/>
    <property type="match status" value="1"/>
</dbReference>
<sequence length="250" mass="26204">MTTNAEFKTKVTSGVPVIGAFIKTPHPIIIEVMALAGYDFLVLDAEHAPFDRTTLDTCLIAGRAAGIPCIVRVPVGQTPWILNTLDAGAAGIMVPHVVTADQAEALVREVRYGPGGRGFAGTTRAAEYATRSLTAHKDSPLAEVTLMAQIEDPEGVDNHAAIAAVEGIDALFVGRADLAVSYEYDDFFAPEVGDMTETILGANGAATGLYCAPGEDTSRWRRAGANVFVVGSEHTLIASAGSALTKEFKG</sequence>
<evidence type="ECO:0000259" key="4">
    <source>
        <dbReference type="Pfam" id="PF03328"/>
    </source>
</evidence>
<organism evidence="5 6">
    <name type="scientific">Rubricella aquisinus</name>
    <dbReference type="NCBI Taxonomy" id="2028108"/>
    <lineage>
        <taxon>Bacteria</taxon>
        <taxon>Pseudomonadati</taxon>
        <taxon>Pseudomonadota</taxon>
        <taxon>Alphaproteobacteria</taxon>
        <taxon>Rhodobacterales</taxon>
        <taxon>Paracoccaceae</taxon>
        <taxon>Rubricella</taxon>
    </lineage>
</organism>
<dbReference type="GO" id="GO:0046872">
    <property type="term" value="F:metal ion binding"/>
    <property type="evidence" value="ECO:0007669"/>
    <property type="project" value="UniProtKB-KW"/>
</dbReference>
<dbReference type="SUPFAM" id="SSF51621">
    <property type="entry name" value="Phosphoenolpyruvate/pyruvate domain"/>
    <property type="match status" value="1"/>
</dbReference>
<dbReference type="PANTHER" id="PTHR30502">
    <property type="entry name" value="2-KETO-3-DEOXY-L-RHAMNONATE ALDOLASE"/>
    <property type="match status" value="1"/>
</dbReference>
<comment type="caution">
    <text evidence="5">The sequence shown here is derived from an EMBL/GenBank/DDBJ whole genome shotgun (WGS) entry which is preliminary data.</text>
</comment>
<accession>A0A840WHB9</accession>
<evidence type="ECO:0000256" key="1">
    <source>
        <dbReference type="ARBA" id="ARBA00005568"/>
    </source>
</evidence>
<feature type="domain" description="HpcH/HpaI aldolase/citrate lyase" evidence="4">
    <location>
        <begin position="18"/>
        <end position="238"/>
    </location>
</feature>
<proteinExistence type="inferred from homology"/>
<reference evidence="5 6" key="1">
    <citation type="submission" date="2020-08" db="EMBL/GenBank/DDBJ databases">
        <title>Genomic Encyclopedia of Type Strains, Phase IV (KMG-IV): sequencing the most valuable type-strain genomes for metagenomic binning, comparative biology and taxonomic classification.</title>
        <authorList>
            <person name="Goeker M."/>
        </authorList>
    </citation>
    <scope>NUCLEOTIDE SEQUENCE [LARGE SCALE GENOMIC DNA]</scope>
    <source>
        <strain evidence="5 6">DSM 103377</strain>
    </source>
</reference>
<evidence type="ECO:0000256" key="3">
    <source>
        <dbReference type="ARBA" id="ARBA00023239"/>
    </source>
</evidence>
<comment type="similarity">
    <text evidence="1">Belongs to the HpcH/HpaI aldolase family.</text>
</comment>
<dbReference type="GO" id="GO:0005737">
    <property type="term" value="C:cytoplasm"/>
    <property type="evidence" value="ECO:0007669"/>
    <property type="project" value="TreeGrafter"/>
</dbReference>
<dbReference type="EMBL" id="JACIJS010000001">
    <property type="protein sequence ID" value="MBB5514518.1"/>
    <property type="molecule type" value="Genomic_DNA"/>
</dbReference>
<dbReference type="GO" id="GO:0016832">
    <property type="term" value="F:aldehyde-lyase activity"/>
    <property type="evidence" value="ECO:0007669"/>
    <property type="project" value="TreeGrafter"/>
</dbReference>
<dbReference type="InterPro" id="IPR015813">
    <property type="entry name" value="Pyrv/PenolPyrv_kinase-like_dom"/>
</dbReference>
<evidence type="ECO:0000313" key="6">
    <source>
        <dbReference type="Proteomes" id="UP000553766"/>
    </source>
</evidence>
<dbReference type="AlphaFoldDB" id="A0A840WHB9"/>
<protein>
    <submittedName>
        <fullName evidence="5">2-keto-3-deoxy-L-rhamnonate aldolase RhmA</fullName>
    </submittedName>
</protein>
<dbReference type="InterPro" id="IPR050251">
    <property type="entry name" value="HpcH-HpaI_aldolase"/>
</dbReference>
<name>A0A840WHB9_9RHOB</name>
<gene>
    <name evidence="5" type="ORF">FHS89_000516</name>
</gene>
<dbReference type="RefSeq" id="WP_184008155.1">
    <property type="nucleotide sequence ID" value="NZ_JACIJS010000001.1"/>
</dbReference>
<keyword evidence="3" id="KW-0456">Lyase</keyword>
<dbReference type="InterPro" id="IPR005000">
    <property type="entry name" value="Aldolase/citrate-lyase_domain"/>
</dbReference>
<evidence type="ECO:0000313" key="5">
    <source>
        <dbReference type="EMBL" id="MBB5514518.1"/>
    </source>
</evidence>
<evidence type="ECO:0000256" key="2">
    <source>
        <dbReference type="ARBA" id="ARBA00022723"/>
    </source>
</evidence>
<dbReference type="PANTHER" id="PTHR30502:SF0">
    <property type="entry name" value="PHOSPHOENOLPYRUVATE CARBOXYLASE FAMILY PROTEIN"/>
    <property type="match status" value="1"/>
</dbReference>